<gene>
    <name evidence="1" type="ORF">H0E87_001412</name>
</gene>
<evidence type="ECO:0000313" key="1">
    <source>
        <dbReference type="EMBL" id="KAH8519956.1"/>
    </source>
</evidence>
<keyword evidence="2" id="KW-1185">Reference proteome</keyword>
<dbReference type="EMBL" id="JACEGQ020000001">
    <property type="protein sequence ID" value="KAH8519956.1"/>
    <property type="molecule type" value="Genomic_DNA"/>
</dbReference>
<reference evidence="1" key="1">
    <citation type="journal article" date="2021" name="J. Hered.">
        <title>Genome Assembly of Salicaceae Populus deltoides (Eastern Cottonwood) I-69 Based on Nanopore Sequencing and Hi-C Technologies.</title>
        <authorList>
            <person name="Bai S."/>
            <person name="Wu H."/>
            <person name="Zhang J."/>
            <person name="Pan Z."/>
            <person name="Zhao W."/>
            <person name="Li Z."/>
            <person name="Tong C."/>
        </authorList>
    </citation>
    <scope>NUCLEOTIDE SEQUENCE</scope>
    <source>
        <tissue evidence="1">Leaf</tissue>
    </source>
</reference>
<comment type="caution">
    <text evidence="1">The sequence shown here is derived from an EMBL/GenBank/DDBJ whole genome shotgun (WGS) entry which is preliminary data.</text>
</comment>
<organism evidence="1 2">
    <name type="scientific">Populus deltoides</name>
    <name type="common">Eastern poplar</name>
    <name type="synonym">Eastern cottonwood</name>
    <dbReference type="NCBI Taxonomy" id="3696"/>
    <lineage>
        <taxon>Eukaryota</taxon>
        <taxon>Viridiplantae</taxon>
        <taxon>Streptophyta</taxon>
        <taxon>Embryophyta</taxon>
        <taxon>Tracheophyta</taxon>
        <taxon>Spermatophyta</taxon>
        <taxon>Magnoliopsida</taxon>
        <taxon>eudicotyledons</taxon>
        <taxon>Gunneridae</taxon>
        <taxon>Pentapetalae</taxon>
        <taxon>rosids</taxon>
        <taxon>fabids</taxon>
        <taxon>Malpighiales</taxon>
        <taxon>Salicaceae</taxon>
        <taxon>Saliceae</taxon>
        <taxon>Populus</taxon>
    </lineage>
</organism>
<proteinExistence type="predicted"/>
<evidence type="ECO:0000313" key="2">
    <source>
        <dbReference type="Proteomes" id="UP000807159"/>
    </source>
</evidence>
<dbReference type="AlphaFoldDB" id="A0A8T2ZRD0"/>
<accession>A0A8T2ZRD0</accession>
<name>A0A8T2ZRD0_POPDE</name>
<sequence>MPQANFGSYPPESCHGRNAARNVDRDDTIQHKMQDFDPVTVLDLQCLDLDKLGEICKDWGLFRLVNLAKKLLSLSFESQQALLASPISCFQSTFSSVSCSDQMLDTFRYSFISILSLF</sequence>
<dbReference type="Proteomes" id="UP000807159">
    <property type="component" value="Chromosome 1"/>
</dbReference>
<protein>
    <submittedName>
        <fullName evidence="1">Uncharacterized protein</fullName>
    </submittedName>
</protein>